<keyword evidence="2" id="KW-1185">Reference proteome</keyword>
<accession>A0ACB8U9G6</accession>
<evidence type="ECO:0000313" key="2">
    <source>
        <dbReference type="Proteomes" id="UP001055072"/>
    </source>
</evidence>
<reference evidence="1" key="1">
    <citation type="journal article" date="2021" name="Environ. Microbiol.">
        <title>Gene family expansions and transcriptome signatures uncover fungal adaptations to wood decay.</title>
        <authorList>
            <person name="Hage H."/>
            <person name="Miyauchi S."/>
            <person name="Viragh M."/>
            <person name="Drula E."/>
            <person name="Min B."/>
            <person name="Chaduli D."/>
            <person name="Navarro D."/>
            <person name="Favel A."/>
            <person name="Norest M."/>
            <person name="Lesage-Meessen L."/>
            <person name="Balint B."/>
            <person name="Merenyi Z."/>
            <person name="de Eugenio L."/>
            <person name="Morin E."/>
            <person name="Martinez A.T."/>
            <person name="Baldrian P."/>
            <person name="Stursova M."/>
            <person name="Martinez M.J."/>
            <person name="Novotny C."/>
            <person name="Magnuson J.K."/>
            <person name="Spatafora J.W."/>
            <person name="Maurice S."/>
            <person name="Pangilinan J."/>
            <person name="Andreopoulos W."/>
            <person name="LaButti K."/>
            <person name="Hundley H."/>
            <person name="Na H."/>
            <person name="Kuo A."/>
            <person name="Barry K."/>
            <person name="Lipzen A."/>
            <person name="Henrissat B."/>
            <person name="Riley R."/>
            <person name="Ahrendt S."/>
            <person name="Nagy L.G."/>
            <person name="Grigoriev I.V."/>
            <person name="Martin F."/>
            <person name="Rosso M.N."/>
        </authorList>
    </citation>
    <scope>NUCLEOTIDE SEQUENCE</scope>
    <source>
        <strain evidence="1">CBS 384.51</strain>
    </source>
</reference>
<sequence>MHMFKKKEDNPSAPPQLGEQQMSRFQASNPRASLSMASSPRPPALNSPAVNDHSPRPPARRSILRNPHDNFPSMSSMSPHSRAALMLASSANTGGSISLLPTSPSSPALYPGSNTVTSNWGSPGMGQSSIPPSTSLPQIAPHIQHHHEQSISPYNTSAMPNPYGSSFHPSNYSRGSASSSLRPLSVRKTPPFPFPTEAAALHTLARILRTETKRFRISDFIDIEEGEFAALVEAKERERNDDAMPLEHAHAPNPRTHLQAPRGRRMSMWDGEEEDETVTDCVRDKMLDEGNGASRWKSERTERSEKRRREREMRFKDLHLFGTHLEDLPDFALSPVVIGGYLHEVPVAVAAAIEELVIARLKEPNFFNSRPDRKQLFELVSRFDQLVATNASYGRLVPPPLLSNESTQSIYSLLVTYLSALPHTIIPRPLVDALWCWCVSPSVTRAQRARIVRNGSEASESEHETSDEENDHPNYAERLRRRERDFLDLPSFRVQIRVASDKEGDQTSNGIALHDIARAFGGVLLGGRDWKRRNSVKYRDGVAVNGDRDRTSKEQKVMTWLVNHWGRIVSAYELDEDPGDRLGESIVPRATSLPAKESGAARPSTHGPLGENALAQLERFDHSPATTRMPGEGYNLNQDLPGQVGPVPSSECQSLSSGETADPTPLSDWEELPIISTTHPTYSNGKIHARRQGGKGEQVLNTLPARDAEEEDILDYYSGDSRSLSFGISGSEEIEDARDNADDDMSLYSNDDIELEPGSHGVQAELEQDCTTKTAAQQASAAEVISLRRQLRQALDERDQARRIVDAMQNIIGAARV</sequence>
<proteinExistence type="predicted"/>
<dbReference type="EMBL" id="MU274907">
    <property type="protein sequence ID" value="KAI0090863.1"/>
    <property type="molecule type" value="Genomic_DNA"/>
</dbReference>
<dbReference type="Proteomes" id="UP001055072">
    <property type="component" value="Unassembled WGS sequence"/>
</dbReference>
<gene>
    <name evidence="1" type="ORF">BDY19DRAFT_741875</name>
</gene>
<name>A0ACB8U9G6_9APHY</name>
<organism evidence="1 2">
    <name type="scientific">Irpex rosettiformis</name>
    <dbReference type="NCBI Taxonomy" id="378272"/>
    <lineage>
        <taxon>Eukaryota</taxon>
        <taxon>Fungi</taxon>
        <taxon>Dikarya</taxon>
        <taxon>Basidiomycota</taxon>
        <taxon>Agaricomycotina</taxon>
        <taxon>Agaricomycetes</taxon>
        <taxon>Polyporales</taxon>
        <taxon>Irpicaceae</taxon>
        <taxon>Irpex</taxon>
    </lineage>
</organism>
<protein>
    <submittedName>
        <fullName evidence="1">Uncharacterized protein</fullName>
    </submittedName>
</protein>
<comment type="caution">
    <text evidence="1">The sequence shown here is derived from an EMBL/GenBank/DDBJ whole genome shotgun (WGS) entry which is preliminary data.</text>
</comment>
<evidence type="ECO:0000313" key="1">
    <source>
        <dbReference type="EMBL" id="KAI0090863.1"/>
    </source>
</evidence>